<keyword evidence="1" id="KW-0812">Transmembrane</keyword>
<feature type="transmembrane region" description="Helical" evidence="1">
    <location>
        <begin position="195"/>
        <end position="214"/>
    </location>
</feature>
<dbReference type="Proteomes" id="UP000019402">
    <property type="component" value="Unassembled WGS sequence"/>
</dbReference>
<evidence type="ECO:0000256" key="1">
    <source>
        <dbReference type="SAM" id="Phobius"/>
    </source>
</evidence>
<dbReference type="EMBL" id="BAMD01000004">
    <property type="protein sequence ID" value="GAF01919.1"/>
    <property type="molecule type" value="Genomic_DNA"/>
</dbReference>
<proteinExistence type="predicted"/>
<gene>
    <name evidence="2" type="ORF">JCM21142_541</name>
</gene>
<dbReference type="AlphaFoldDB" id="W7YH35"/>
<evidence type="ECO:0000313" key="2">
    <source>
        <dbReference type="EMBL" id="GAF01919.1"/>
    </source>
</evidence>
<reference evidence="2 3" key="1">
    <citation type="journal article" date="2014" name="Genome Announc.">
        <title>Draft Genome Sequence of Cytophaga fermentans JCM 21142T, a Facultative Anaerobe Isolated from Marine Mud.</title>
        <authorList>
            <person name="Starns D."/>
            <person name="Oshima K."/>
            <person name="Suda W."/>
            <person name="Iino T."/>
            <person name="Yuki M."/>
            <person name="Inoue J."/>
            <person name="Kitamura K."/>
            <person name="Iida T."/>
            <person name="Darby A."/>
            <person name="Hattori M."/>
            <person name="Ohkuma M."/>
        </authorList>
    </citation>
    <scope>NUCLEOTIDE SEQUENCE [LARGE SCALE GENOMIC DNA]</scope>
    <source>
        <strain evidence="2 3">JCM 21142</strain>
    </source>
</reference>
<dbReference type="STRING" id="869213.GCA_000517085_01553"/>
<protein>
    <recommendedName>
        <fullName evidence="4">ABC-2 family transporter protein</fullName>
    </recommendedName>
</protein>
<organism evidence="2 3">
    <name type="scientific">Saccharicrinis fermentans DSM 9555 = JCM 21142</name>
    <dbReference type="NCBI Taxonomy" id="869213"/>
    <lineage>
        <taxon>Bacteria</taxon>
        <taxon>Pseudomonadati</taxon>
        <taxon>Bacteroidota</taxon>
        <taxon>Bacteroidia</taxon>
        <taxon>Marinilabiliales</taxon>
        <taxon>Marinilabiliaceae</taxon>
        <taxon>Saccharicrinis</taxon>
    </lineage>
</organism>
<feature type="transmembrane region" description="Helical" evidence="1">
    <location>
        <begin position="20"/>
        <end position="39"/>
    </location>
</feature>
<keyword evidence="1" id="KW-1133">Transmembrane helix</keyword>
<comment type="caution">
    <text evidence="2">The sequence shown here is derived from an EMBL/GenBank/DDBJ whole genome shotgun (WGS) entry which is preliminary data.</text>
</comment>
<accession>W7YH35</accession>
<name>W7YH35_9BACT</name>
<feature type="transmembrane region" description="Helical" evidence="1">
    <location>
        <begin position="170"/>
        <end position="189"/>
    </location>
</feature>
<keyword evidence="3" id="KW-1185">Reference proteome</keyword>
<feature type="transmembrane region" description="Helical" evidence="1">
    <location>
        <begin position="64"/>
        <end position="83"/>
    </location>
</feature>
<feature type="transmembrane region" description="Helical" evidence="1">
    <location>
        <begin position="146"/>
        <end position="163"/>
    </location>
</feature>
<evidence type="ECO:0008006" key="4">
    <source>
        <dbReference type="Google" id="ProtNLM"/>
    </source>
</evidence>
<keyword evidence="1" id="KW-0472">Membrane</keyword>
<dbReference type="eggNOG" id="ENOG5032RQH">
    <property type="taxonomic scope" value="Bacteria"/>
</dbReference>
<sequence>MKKALIYKEWKKTRFISMGILLTGVLLMIYIFISVGRSFRFAGMEHLWDIIVNRKQFLFRDIKYFPVITGIGMSVAQFVPEIIQKRIKLTLHLPLKESSIIKLMLGYGLGVLLLTFLVQCIALYIFSCCYFPTEFVVSTFQTVIPWYLAGLVSYLLVAGITLEPTWKMRIIYSIMGFATIRLYFLSFMPGAMVPMLWLVVCIAILLFPLSLLSVHRFKNGNID</sequence>
<evidence type="ECO:0000313" key="3">
    <source>
        <dbReference type="Proteomes" id="UP000019402"/>
    </source>
</evidence>
<feature type="transmembrane region" description="Helical" evidence="1">
    <location>
        <begin position="104"/>
        <end position="126"/>
    </location>
</feature>
<dbReference type="OrthoDB" id="5764958at2"/>
<dbReference type="RefSeq" id="WP_027471350.1">
    <property type="nucleotide sequence ID" value="NZ_BAMD01000004.1"/>
</dbReference>